<sequence length="145" mass="15569">MTLCFSLWLFFRFKQRRQSTGNDIRGTTRSPALIAQFGFALTSPCMPAAVPPGCQCGGTAVTRGTIRAALWEAAPQAAGAGRCGSAARRELPRRGSSPREFCSAVVWNGVCAVLHLLPWFLRGRRSAGTEPGSDCVNWSVVSIPL</sequence>
<evidence type="ECO:0000313" key="1">
    <source>
        <dbReference type="EMBL" id="POI21823.1"/>
    </source>
</evidence>
<proteinExistence type="predicted"/>
<comment type="caution">
    <text evidence="1">The sequence shown here is derived from an EMBL/GenBank/DDBJ whole genome shotgun (WGS) entry which is preliminary data.</text>
</comment>
<name>A0A2P4SCI3_BAMTH</name>
<organism evidence="1 2">
    <name type="scientific">Bambusicola thoracicus</name>
    <name type="common">Chinese bamboo-partridge</name>
    <name type="synonym">Perdix thoracica</name>
    <dbReference type="NCBI Taxonomy" id="9083"/>
    <lineage>
        <taxon>Eukaryota</taxon>
        <taxon>Metazoa</taxon>
        <taxon>Chordata</taxon>
        <taxon>Craniata</taxon>
        <taxon>Vertebrata</taxon>
        <taxon>Euteleostomi</taxon>
        <taxon>Archelosauria</taxon>
        <taxon>Archosauria</taxon>
        <taxon>Dinosauria</taxon>
        <taxon>Saurischia</taxon>
        <taxon>Theropoda</taxon>
        <taxon>Coelurosauria</taxon>
        <taxon>Aves</taxon>
        <taxon>Neognathae</taxon>
        <taxon>Galloanserae</taxon>
        <taxon>Galliformes</taxon>
        <taxon>Phasianidae</taxon>
        <taxon>Perdicinae</taxon>
        <taxon>Bambusicola</taxon>
    </lineage>
</organism>
<gene>
    <name evidence="1" type="ORF">CIB84_014431</name>
</gene>
<evidence type="ECO:0000313" key="2">
    <source>
        <dbReference type="Proteomes" id="UP000237246"/>
    </source>
</evidence>
<accession>A0A2P4SCI3</accession>
<reference evidence="1 2" key="1">
    <citation type="submission" date="2018-01" db="EMBL/GenBank/DDBJ databases">
        <title>Comparison of the Chinese Bamboo Partridge and Red Junglefowl genome sequences highlights the importance of demography in genome evolution.</title>
        <authorList>
            <person name="Tiley G.P."/>
            <person name="Kimball R.T."/>
            <person name="Braun E.L."/>
            <person name="Burleigh J.G."/>
        </authorList>
    </citation>
    <scope>NUCLEOTIDE SEQUENCE [LARGE SCALE GENOMIC DNA]</scope>
    <source>
        <strain evidence="1">RTK389</strain>
        <tissue evidence="1">Blood</tissue>
    </source>
</reference>
<dbReference type="EMBL" id="PPHD01064646">
    <property type="protein sequence ID" value="POI21823.1"/>
    <property type="molecule type" value="Genomic_DNA"/>
</dbReference>
<dbReference type="AlphaFoldDB" id="A0A2P4SCI3"/>
<dbReference type="OrthoDB" id="10341173at2759"/>
<protein>
    <submittedName>
        <fullName evidence="1">Uncharacterized protein</fullName>
    </submittedName>
</protein>
<dbReference type="Proteomes" id="UP000237246">
    <property type="component" value="Unassembled WGS sequence"/>
</dbReference>
<keyword evidence="2" id="KW-1185">Reference proteome</keyword>